<protein>
    <recommendedName>
        <fullName evidence="6">Autophagy-related protein 27</fullName>
    </recommendedName>
</protein>
<evidence type="ECO:0000313" key="21">
    <source>
        <dbReference type="EMBL" id="CAF1012705.1"/>
    </source>
</evidence>
<evidence type="ECO:0000256" key="13">
    <source>
        <dbReference type="ARBA" id="ARBA00023034"/>
    </source>
</evidence>
<dbReference type="PANTHER" id="PTHR15071:SF0">
    <property type="entry name" value="MANNOSE 6-PHOSPHATE RECEPTOR-LIKE PROTEIN 1"/>
    <property type="match status" value="1"/>
</dbReference>
<dbReference type="GO" id="GO:0015031">
    <property type="term" value="P:protein transport"/>
    <property type="evidence" value="ECO:0007669"/>
    <property type="project" value="UniProtKB-KW"/>
</dbReference>
<evidence type="ECO:0000256" key="8">
    <source>
        <dbReference type="ARBA" id="ARBA00022692"/>
    </source>
</evidence>
<dbReference type="Proteomes" id="UP000663855">
    <property type="component" value="Unassembled WGS sequence"/>
</dbReference>
<proteinExistence type="inferred from homology"/>
<evidence type="ECO:0000256" key="7">
    <source>
        <dbReference type="ARBA" id="ARBA00022448"/>
    </source>
</evidence>
<evidence type="ECO:0000256" key="15">
    <source>
        <dbReference type="ARBA" id="ARBA00023136"/>
    </source>
</evidence>
<dbReference type="GO" id="GO:0000139">
    <property type="term" value="C:Golgi membrane"/>
    <property type="evidence" value="ECO:0007669"/>
    <property type="project" value="UniProtKB-SubCell"/>
</dbReference>
<keyword evidence="10" id="KW-0653">Protein transport</keyword>
<accession>A0A814HLE3</accession>
<feature type="chain" id="PRO_5035600459" description="Autophagy-related protein 27" evidence="19">
    <location>
        <begin position="20"/>
        <end position="250"/>
    </location>
</feature>
<feature type="domain" description="MRH" evidence="20">
    <location>
        <begin position="21"/>
        <end position="156"/>
    </location>
</feature>
<dbReference type="AlphaFoldDB" id="A0A814HLE3"/>
<keyword evidence="13" id="KW-0333">Golgi apparatus</keyword>
<comment type="subcellular location">
    <subcellularLocation>
        <location evidence="2">Cytoplasmic vesicle membrane</location>
        <topology evidence="2">Single-pass type I membrane protein</topology>
    </subcellularLocation>
    <subcellularLocation>
        <location evidence="3">Golgi apparatus membrane</location>
    </subcellularLocation>
    <subcellularLocation>
        <location evidence="1">Mitochondrion membrane</location>
        <topology evidence="1">Single-pass membrane protein</topology>
    </subcellularLocation>
    <subcellularLocation>
        <location evidence="4">Preautophagosomal structure membrane</location>
        <topology evidence="4">Single-pass type I membrane protein</topology>
    </subcellularLocation>
</comment>
<dbReference type="InterPro" id="IPR018939">
    <property type="entry name" value="Autophagy-rel_prot_27"/>
</dbReference>
<reference evidence="21" key="1">
    <citation type="submission" date="2021-02" db="EMBL/GenBank/DDBJ databases">
        <authorList>
            <person name="Nowell W R."/>
        </authorList>
    </citation>
    <scope>NUCLEOTIDE SEQUENCE</scope>
</reference>
<dbReference type="GO" id="GO:0034045">
    <property type="term" value="C:phagophore assembly site membrane"/>
    <property type="evidence" value="ECO:0007669"/>
    <property type="project" value="UniProtKB-SubCell"/>
</dbReference>
<evidence type="ECO:0000256" key="18">
    <source>
        <dbReference type="SAM" id="Phobius"/>
    </source>
</evidence>
<evidence type="ECO:0000256" key="2">
    <source>
        <dbReference type="ARBA" id="ARBA00004358"/>
    </source>
</evidence>
<evidence type="ECO:0000256" key="4">
    <source>
        <dbReference type="ARBA" id="ARBA00004472"/>
    </source>
</evidence>
<dbReference type="Gene3D" id="2.70.130.10">
    <property type="entry name" value="Mannose-6-phosphate receptor binding domain"/>
    <property type="match status" value="1"/>
</dbReference>
<keyword evidence="16" id="KW-1015">Disulfide bond</keyword>
<evidence type="ECO:0000256" key="16">
    <source>
        <dbReference type="ARBA" id="ARBA00023157"/>
    </source>
</evidence>
<evidence type="ECO:0000256" key="19">
    <source>
        <dbReference type="SAM" id="SignalP"/>
    </source>
</evidence>
<dbReference type="InterPro" id="IPR044865">
    <property type="entry name" value="MRH_dom"/>
</dbReference>
<keyword evidence="14" id="KW-0496">Mitochondrion</keyword>
<dbReference type="InterPro" id="IPR009011">
    <property type="entry name" value="Man6P_isomerase_rcpt-bd_dom_sf"/>
</dbReference>
<keyword evidence="7" id="KW-0813">Transport</keyword>
<dbReference type="SUPFAM" id="SSF50911">
    <property type="entry name" value="Mannose 6-phosphate receptor domain"/>
    <property type="match status" value="1"/>
</dbReference>
<dbReference type="GO" id="GO:0031966">
    <property type="term" value="C:mitochondrial membrane"/>
    <property type="evidence" value="ECO:0007669"/>
    <property type="project" value="UniProtKB-SubCell"/>
</dbReference>
<evidence type="ECO:0000256" key="6">
    <source>
        <dbReference type="ARBA" id="ARBA00013776"/>
    </source>
</evidence>
<sequence>MYWLTIATSVVILSSFIIADDPCRYQTDKGVIDISSLARTDNKAQYPDKMPASGGGYKYSYNPCKPFTELPSCQGVAACQVSTDGKYSFSIGKQESAKWNPGGIGGSPSVTYTDGPKTLVVTLVCVKNGTDELEALGEATTNNYKMRLTNKCACWDGCGGGPQSTTKSSGGKGGKGGITGGAVFIILLVVLFVVYFIGFAAYYRFRMEKTGIELIAHRTFWVGLPSYAKDGAVHVYRRVLNKGDTPYQSV</sequence>
<evidence type="ECO:0000256" key="12">
    <source>
        <dbReference type="ARBA" id="ARBA00023006"/>
    </source>
</evidence>
<keyword evidence="9 19" id="KW-0732">Signal</keyword>
<evidence type="ECO:0000256" key="11">
    <source>
        <dbReference type="ARBA" id="ARBA00022989"/>
    </source>
</evidence>
<keyword evidence="11 18" id="KW-1133">Transmembrane helix</keyword>
<evidence type="ECO:0000313" key="23">
    <source>
        <dbReference type="Proteomes" id="UP000663855"/>
    </source>
</evidence>
<evidence type="ECO:0000256" key="1">
    <source>
        <dbReference type="ARBA" id="ARBA00004304"/>
    </source>
</evidence>
<evidence type="ECO:0000313" key="22">
    <source>
        <dbReference type="EMBL" id="CAF2108105.1"/>
    </source>
</evidence>
<keyword evidence="15 18" id="KW-0472">Membrane</keyword>
<comment type="caution">
    <text evidence="21">The sequence shown here is derived from an EMBL/GenBank/DDBJ whole genome shotgun (WGS) entry which is preliminary data.</text>
</comment>
<evidence type="ECO:0000256" key="5">
    <source>
        <dbReference type="ARBA" id="ARBA00005363"/>
    </source>
</evidence>
<dbReference type="GO" id="GO:0005802">
    <property type="term" value="C:trans-Golgi network"/>
    <property type="evidence" value="ECO:0007669"/>
    <property type="project" value="TreeGrafter"/>
</dbReference>
<name>A0A814HLE3_9BILA</name>
<evidence type="ECO:0000259" key="20">
    <source>
        <dbReference type="PROSITE" id="PS51914"/>
    </source>
</evidence>
<feature type="signal peptide" evidence="19">
    <location>
        <begin position="1"/>
        <end position="19"/>
    </location>
</feature>
<evidence type="ECO:0000256" key="14">
    <source>
        <dbReference type="ARBA" id="ARBA00023128"/>
    </source>
</evidence>
<feature type="transmembrane region" description="Helical" evidence="18">
    <location>
        <begin position="182"/>
        <end position="203"/>
    </location>
</feature>
<gene>
    <name evidence="21" type="ORF">CJN711_LOCUS2907</name>
    <name evidence="22" type="ORF">MBJ925_LOCUS23659</name>
</gene>
<dbReference type="EMBL" id="CAJNOV010000240">
    <property type="protein sequence ID" value="CAF1012705.1"/>
    <property type="molecule type" value="Genomic_DNA"/>
</dbReference>
<dbReference type="GO" id="GO:0006914">
    <property type="term" value="P:autophagy"/>
    <property type="evidence" value="ECO:0007669"/>
    <property type="project" value="UniProtKB-KW"/>
</dbReference>
<evidence type="ECO:0000256" key="3">
    <source>
        <dbReference type="ARBA" id="ARBA00004394"/>
    </source>
</evidence>
<dbReference type="PANTHER" id="PTHR15071">
    <property type="entry name" value="MANNOSE-6-PHOSPHATE RECEPTOR FAMILY MEMBER"/>
    <property type="match status" value="1"/>
</dbReference>
<comment type="similarity">
    <text evidence="5">Belongs to the ATG27 family.</text>
</comment>
<keyword evidence="8 18" id="KW-0812">Transmembrane</keyword>
<dbReference type="Pfam" id="PF09451">
    <property type="entry name" value="ATG27"/>
    <property type="match status" value="1"/>
</dbReference>
<evidence type="ECO:0000256" key="17">
    <source>
        <dbReference type="ARBA" id="ARBA00023329"/>
    </source>
</evidence>
<dbReference type="GO" id="GO:0010008">
    <property type="term" value="C:endosome membrane"/>
    <property type="evidence" value="ECO:0007669"/>
    <property type="project" value="UniProtKB-SubCell"/>
</dbReference>
<dbReference type="Proteomes" id="UP000663824">
    <property type="component" value="Unassembled WGS sequence"/>
</dbReference>
<keyword evidence="17" id="KW-0968">Cytoplasmic vesicle</keyword>
<dbReference type="PROSITE" id="PS51914">
    <property type="entry name" value="MRH"/>
    <property type="match status" value="1"/>
</dbReference>
<dbReference type="EMBL" id="CAJNRE010012164">
    <property type="protein sequence ID" value="CAF2108105.1"/>
    <property type="molecule type" value="Genomic_DNA"/>
</dbReference>
<keyword evidence="12" id="KW-0072">Autophagy</keyword>
<evidence type="ECO:0000256" key="10">
    <source>
        <dbReference type="ARBA" id="ARBA00022927"/>
    </source>
</evidence>
<organism evidence="21 23">
    <name type="scientific">Rotaria magnacalcarata</name>
    <dbReference type="NCBI Taxonomy" id="392030"/>
    <lineage>
        <taxon>Eukaryota</taxon>
        <taxon>Metazoa</taxon>
        <taxon>Spiralia</taxon>
        <taxon>Gnathifera</taxon>
        <taxon>Rotifera</taxon>
        <taxon>Eurotatoria</taxon>
        <taxon>Bdelloidea</taxon>
        <taxon>Philodinida</taxon>
        <taxon>Philodinidae</taxon>
        <taxon>Rotaria</taxon>
    </lineage>
</organism>
<evidence type="ECO:0000256" key="9">
    <source>
        <dbReference type="ARBA" id="ARBA00022729"/>
    </source>
</evidence>